<sequence length="134" mass="13002">MSKAVGVAILFGMLLSASAGARTLKQPALVIPEVALTPAAFMPALANAPAALLIIEPIAAAPTPEGAPVPAEAPGPEIVPIGVVIEIPFGEAAAPGGEAAAPGPAEVVGVLVDAVVPVVPEDYFASAPATPSSE</sequence>
<feature type="signal peptide" evidence="1">
    <location>
        <begin position="1"/>
        <end position="20"/>
    </location>
</feature>
<comment type="caution">
    <text evidence="2">The sequence shown here is derived from an EMBL/GenBank/DDBJ whole genome shotgun (WGS) entry which is preliminary data.</text>
</comment>
<dbReference type="Proteomes" id="UP001497392">
    <property type="component" value="Unassembled WGS sequence"/>
</dbReference>
<evidence type="ECO:0000313" key="2">
    <source>
        <dbReference type="EMBL" id="CAL5224280.1"/>
    </source>
</evidence>
<evidence type="ECO:0000313" key="3">
    <source>
        <dbReference type="Proteomes" id="UP001497392"/>
    </source>
</evidence>
<evidence type="ECO:0000256" key="1">
    <source>
        <dbReference type="SAM" id="SignalP"/>
    </source>
</evidence>
<protein>
    <submittedName>
        <fullName evidence="2">G6943 protein</fullName>
    </submittedName>
</protein>
<proteinExistence type="predicted"/>
<feature type="chain" id="PRO_5047357965" evidence="1">
    <location>
        <begin position="21"/>
        <end position="134"/>
    </location>
</feature>
<name>A0ABP1G0K8_9CHLO</name>
<gene>
    <name evidence="2" type="primary">g6943</name>
    <name evidence="2" type="ORF">VP750_LOCUS5939</name>
</gene>
<accession>A0ABP1G0K8</accession>
<keyword evidence="3" id="KW-1185">Reference proteome</keyword>
<keyword evidence="1" id="KW-0732">Signal</keyword>
<organism evidence="2 3">
    <name type="scientific">Coccomyxa viridis</name>
    <dbReference type="NCBI Taxonomy" id="1274662"/>
    <lineage>
        <taxon>Eukaryota</taxon>
        <taxon>Viridiplantae</taxon>
        <taxon>Chlorophyta</taxon>
        <taxon>core chlorophytes</taxon>
        <taxon>Trebouxiophyceae</taxon>
        <taxon>Trebouxiophyceae incertae sedis</taxon>
        <taxon>Coccomyxaceae</taxon>
        <taxon>Coccomyxa</taxon>
    </lineage>
</organism>
<reference evidence="2 3" key="1">
    <citation type="submission" date="2024-06" db="EMBL/GenBank/DDBJ databases">
        <authorList>
            <person name="Kraege A."/>
            <person name="Thomma B."/>
        </authorList>
    </citation>
    <scope>NUCLEOTIDE SEQUENCE [LARGE SCALE GENOMIC DNA]</scope>
</reference>
<dbReference type="EMBL" id="CAXHTA020000010">
    <property type="protein sequence ID" value="CAL5224280.1"/>
    <property type="molecule type" value="Genomic_DNA"/>
</dbReference>